<dbReference type="Proteomes" id="UP000187495">
    <property type="component" value="Unassembled WGS sequence"/>
</dbReference>
<dbReference type="AlphaFoldDB" id="A0A1N7DCD3"/>
<feature type="region of interest" description="Disordered" evidence="1">
    <location>
        <begin position="17"/>
        <end position="51"/>
    </location>
</feature>
<organism evidence="2 3">
    <name type="scientific">Moraxella cuniculi DSM 21768</name>
    <dbReference type="NCBI Taxonomy" id="1122245"/>
    <lineage>
        <taxon>Bacteria</taxon>
        <taxon>Pseudomonadati</taxon>
        <taxon>Pseudomonadota</taxon>
        <taxon>Gammaproteobacteria</taxon>
        <taxon>Moraxellales</taxon>
        <taxon>Moraxellaceae</taxon>
        <taxon>Moraxella</taxon>
    </lineage>
</organism>
<proteinExistence type="predicted"/>
<dbReference type="STRING" id="34061.B0189_01100"/>
<protein>
    <submittedName>
        <fullName evidence="2">Uncharacterized protein</fullName>
    </submittedName>
</protein>
<feature type="compositionally biased region" description="Low complexity" evidence="1">
    <location>
        <begin position="17"/>
        <end position="40"/>
    </location>
</feature>
<dbReference type="EMBL" id="FTNU01000001">
    <property type="protein sequence ID" value="SIR73503.1"/>
    <property type="molecule type" value="Genomic_DNA"/>
</dbReference>
<gene>
    <name evidence="2" type="ORF">SAMN02745664_101163</name>
</gene>
<accession>A0A1N7DCD3</accession>
<reference evidence="3" key="1">
    <citation type="submission" date="2017-01" db="EMBL/GenBank/DDBJ databases">
        <authorList>
            <person name="Varghese N."/>
            <person name="Submissions S."/>
        </authorList>
    </citation>
    <scope>NUCLEOTIDE SEQUENCE [LARGE SCALE GENOMIC DNA]</scope>
    <source>
        <strain evidence="3">DSM 21768</strain>
    </source>
</reference>
<evidence type="ECO:0000313" key="2">
    <source>
        <dbReference type="EMBL" id="SIR73503.1"/>
    </source>
</evidence>
<sequence length="121" mass="13400">MWFLALFSLATTVVAVPPKKTTPKTPKVTTTAPQTQATKPNSEKSTGRTVPKNLKEKLAMEEVKANPRGTTPARMPAMSDAKNGWFAKDGWVKRVQNVNGVEIHYIENTKTGEKTDFKLKD</sequence>
<evidence type="ECO:0000256" key="1">
    <source>
        <dbReference type="SAM" id="MobiDB-lite"/>
    </source>
</evidence>
<name>A0A1N7DCD3_9GAMM</name>
<evidence type="ECO:0000313" key="3">
    <source>
        <dbReference type="Proteomes" id="UP000187495"/>
    </source>
</evidence>
<keyword evidence="3" id="KW-1185">Reference proteome</keyword>